<evidence type="ECO:0000256" key="1">
    <source>
        <dbReference type="SAM" id="SignalP"/>
    </source>
</evidence>
<keyword evidence="1" id="KW-0732">Signal</keyword>
<protein>
    <submittedName>
        <fullName evidence="2">Uncharacterized protein</fullName>
    </submittedName>
</protein>
<organism evidence="2">
    <name type="scientific">uncultured Mycobacteriales bacterium</name>
    <dbReference type="NCBI Taxonomy" id="581187"/>
    <lineage>
        <taxon>Bacteria</taxon>
        <taxon>Bacillati</taxon>
        <taxon>Actinomycetota</taxon>
        <taxon>Actinomycetes</taxon>
        <taxon>Mycobacteriales</taxon>
        <taxon>environmental samples</taxon>
    </lineage>
</organism>
<dbReference type="EMBL" id="CADCTP010000094">
    <property type="protein sequence ID" value="CAA9230715.1"/>
    <property type="molecule type" value="Genomic_DNA"/>
</dbReference>
<gene>
    <name evidence="2" type="ORF">AVDCRST_MAG41-937</name>
</gene>
<name>A0A6J4HQR1_9ACTN</name>
<feature type="chain" id="PRO_5026714856" evidence="1">
    <location>
        <begin position="37"/>
        <end position="295"/>
    </location>
</feature>
<reference evidence="2" key="1">
    <citation type="submission" date="2020-02" db="EMBL/GenBank/DDBJ databases">
        <authorList>
            <person name="Meier V. D."/>
        </authorList>
    </citation>
    <scope>NUCLEOTIDE SEQUENCE</scope>
    <source>
        <strain evidence="2">AVDCRST_MAG41</strain>
    </source>
</reference>
<proteinExistence type="predicted"/>
<dbReference type="AlphaFoldDB" id="A0A6J4HQR1"/>
<accession>A0A6J4HQR1</accession>
<sequence length="295" mass="31777">MALRRRSRPSLAAILLTAFVALIGSVAVVPAAPAQAVTDHPLDGEWGSWPWNSVNFVGSNAYLPNYCGKTHAFRSIRKVGVNRYVGEVAKAVQSTCPPTTVSWEAVDLTIAASGTEMLAKTAGSASTYIRKGGLQKCPSVGSVTKQFNNSLLETGSIFSVQFNNLNYCYDYRNVWFRDAPHYRIYIASSRSWVLQGTCNGASKTDTGLKLPSIIVTCNATFSNKGSTPYTPMAVGDTTGASRFNINSFLNFGFAFANGFIATAAPADVSRYFTLRLYADGCYNVSGIGDNTLTCR</sequence>
<evidence type="ECO:0000313" key="2">
    <source>
        <dbReference type="EMBL" id="CAA9230715.1"/>
    </source>
</evidence>
<feature type="signal peptide" evidence="1">
    <location>
        <begin position="1"/>
        <end position="36"/>
    </location>
</feature>